<evidence type="ECO:0000256" key="1">
    <source>
        <dbReference type="SAM" id="MobiDB-lite"/>
    </source>
</evidence>
<dbReference type="EMBL" id="FMTM01000002">
    <property type="protein sequence ID" value="SCW45187.1"/>
    <property type="molecule type" value="Genomic_DNA"/>
</dbReference>
<evidence type="ECO:0000313" key="2">
    <source>
        <dbReference type="EMBL" id="SCW45187.1"/>
    </source>
</evidence>
<sequence>MTETREEWIKKRAYALWEEEGHPTGRDSIHWEQAKKEREKLESSAASKDGKEVKTRGKRTAPPGTKSTAPPATKSNGAAKPAAPKRAVSRKSV</sequence>
<accession>A0A1G4QL47</accession>
<dbReference type="Proteomes" id="UP000199542">
    <property type="component" value="Unassembled WGS sequence"/>
</dbReference>
<dbReference type="Pfam" id="PF11154">
    <property type="entry name" value="DUF2934"/>
    <property type="match status" value="1"/>
</dbReference>
<name>A0A1G4QL47_9HYPH</name>
<evidence type="ECO:0000313" key="3">
    <source>
        <dbReference type="Proteomes" id="UP000199542"/>
    </source>
</evidence>
<dbReference type="RefSeq" id="WP_092584336.1">
    <property type="nucleotide sequence ID" value="NZ_FMTM01000002.1"/>
</dbReference>
<organism evidence="2 3">
    <name type="scientific">Rhizobium mongolense subsp. loessense</name>
    <dbReference type="NCBI Taxonomy" id="158890"/>
    <lineage>
        <taxon>Bacteria</taxon>
        <taxon>Pseudomonadati</taxon>
        <taxon>Pseudomonadota</taxon>
        <taxon>Alphaproteobacteria</taxon>
        <taxon>Hyphomicrobiales</taxon>
        <taxon>Rhizobiaceae</taxon>
        <taxon>Rhizobium/Agrobacterium group</taxon>
        <taxon>Rhizobium</taxon>
    </lineage>
</organism>
<dbReference type="InterPro" id="IPR021327">
    <property type="entry name" value="DUF2934"/>
</dbReference>
<reference evidence="2 3" key="1">
    <citation type="submission" date="2016-10" db="EMBL/GenBank/DDBJ databases">
        <authorList>
            <person name="de Groot N.N."/>
        </authorList>
    </citation>
    <scope>NUCLEOTIDE SEQUENCE [LARGE SCALE GENOMIC DNA]</scope>
    <source>
        <strain evidence="2 3">CGMCC 1.3401</strain>
    </source>
</reference>
<dbReference type="AlphaFoldDB" id="A0A1G4QL47"/>
<evidence type="ECO:0008006" key="4">
    <source>
        <dbReference type="Google" id="ProtNLM"/>
    </source>
</evidence>
<feature type="compositionally biased region" description="Basic and acidic residues" evidence="1">
    <location>
        <begin position="19"/>
        <end position="55"/>
    </location>
</feature>
<protein>
    <recommendedName>
        <fullName evidence="4">DUF2934 family protein</fullName>
    </recommendedName>
</protein>
<feature type="region of interest" description="Disordered" evidence="1">
    <location>
        <begin position="17"/>
        <end position="93"/>
    </location>
</feature>
<gene>
    <name evidence="2" type="ORF">SAMN02927900_01558</name>
</gene>
<feature type="compositionally biased region" description="Polar residues" evidence="1">
    <location>
        <begin position="65"/>
        <end position="76"/>
    </location>
</feature>
<proteinExistence type="predicted"/>